<comment type="caution">
    <text evidence="1">The sequence shown here is derived from an EMBL/GenBank/DDBJ whole genome shotgun (WGS) entry which is preliminary data.</text>
</comment>
<dbReference type="Proteomes" id="UP001162060">
    <property type="component" value="Unassembled WGS sequence"/>
</dbReference>
<name>A0AAV1T1H8_9STRA</name>
<reference evidence="1" key="1">
    <citation type="submission" date="2024-01" db="EMBL/GenBank/DDBJ databases">
        <authorList>
            <person name="Webb A."/>
        </authorList>
    </citation>
    <scope>NUCLEOTIDE SEQUENCE</scope>
    <source>
        <strain evidence="1">Pm1</strain>
    </source>
</reference>
<gene>
    <name evidence="1" type="ORF">PM001_LOCUS285</name>
</gene>
<accession>A0AAV1T1H8</accession>
<dbReference type="EMBL" id="CAKLBY020000003">
    <property type="protein sequence ID" value="CAK7891852.1"/>
    <property type="molecule type" value="Genomic_DNA"/>
</dbReference>
<evidence type="ECO:0000313" key="2">
    <source>
        <dbReference type="Proteomes" id="UP001162060"/>
    </source>
</evidence>
<evidence type="ECO:0008006" key="3">
    <source>
        <dbReference type="Google" id="ProtNLM"/>
    </source>
</evidence>
<proteinExistence type="predicted"/>
<dbReference type="AlphaFoldDB" id="A0AAV1T1H8"/>
<protein>
    <recommendedName>
        <fullName evidence="3">Peptidase A2 domain-containing protein</fullName>
    </recommendedName>
</protein>
<sequence length="73" mass="8151">MPLDLGAEISIVDTAFARKVGWVVDENQKQESVGIGENTYMVEGRTKLKITLNELLVFSFDVQVDDQVGHEVK</sequence>
<organism evidence="1 2">
    <name type="scientific">Peronospora matthiolae</name>
    <dbReference type="NCBI Taxonomy" id="2874970"/>
    <lineage>
        <taxon>Eukaryota</taxon>
        <taxon>Sar</taxon>
        <taxon>Stramenopiles</taxon>
        <taxon>Oomycota</taxon>
        <taxon>Peronosporomycetes</taxon>
        <taxon>Peronosporales</taxon>
        <taxon>Peronosporaceae</taxon>
        <taxon>Peronospora</taxon>
    </lineage>
</organism>
<evidence type="ECO:0000313" key="1">
    <source>
        <dbReference type="EMBL" id="CAK7891852.1"/>
    </source>
</evidence>